<dbReference type="PANTHER" id="PTHR48043:SF159">
    <property type="entry name" value="EG:EG0003.4 PROTEIN-RELATED"/>
    <property type="match status" value="1"/>
</dbReference>
<comment type="subcellular location">
    <subcellularLocation>
        <location evidence="5">Membrane</location>
        <topology evidence="5">Single-pass membrane protein</topology>
    </subcellularLocation>
</comment>
<evidence type="ECO:0000256" key="2">
    <source>
        <dbReference type="ARBA" id="ARBA00022676"/>
    </source>
</evidence>
<evidence type="ECO:0000256" key="5">
    <source>
        <dbReference type="RuleBase" id="RU362059"/>
    </source>
</evidence>
<sequence length="524" mass="60067">MLNISSTVCFAIILAVVVDAARILGVFPMTSISHQYVFRALTLELAKRGHELVVITPDPAFPKTKAPYKYTEIDVSFTYEKLKEFQNDMTFYKRGVIIEAETVLRFDVYKCMLELYMDALHSESVEKLIQDKSQRFDLILLERLLNYHLIFTEIFKAPAILVSSFHGVPESYEIMGAVARHPIFYPTIMRGNFGNLSLIEKIQETKFEYEFMKTLQKVEKYENEQLKAKFGPNTPTVFELKNNIDFLFINSNPIFCNNRPVPPNVAFVGPLHLQPLKELPQDLKSYLDFSKTGVIYVSLGTNVKPSNMDKELLNAFLSAFEALPYDILFKFDEDNTKKIPKNVKIQKWFPQRDLLAHPNVKLFVTQGGVQSTDEAIDAGVPLVTIPMLGEQYYNAHKHVELGIGIRLDALTLDAKTLLKGIEEVLNNRSYRENIRKLKEIMNDQLQTPMERAVWWTEYVIRHKGARHLRSLAANISWAEYLMADVLFTLAAIAFSTLLAIALVIKFMLSTLFRISVTKNKIKQS</sequence>
<dbReference type="InterPro" id="IPR050271">
    <property type="entry name" value="UDP-glycosyltransferase"/>
</dbReference>
<evidence type="ECO:0000313" key="6">
    <source>
        <dbReference type="EMBL" id="CAH0403382.1"/>
    </source>
</evidence>
<keyword evidence="5" id="KW-0812">Transmembrane</keyword>
<dbReference type="InterPro" id="IPR035595">
    <property type="entry name" value="UDP_glycos_trans_CS"/>
</dbReference>
<name>A0ABN8B2V4_CHISP</name>
<feature type="transmembrane region" description="Helical" evidence="5">
    <location>
        <begin position="485"/>
        <end position="508"/>
    </location>
</feature>
<keyword evidence="5" id="KW-0472">Membrane</keyword>
<dbReference type="Proteomes" id="UP001153292">
    <property type="component" value="Chromosome 23"/>
</dbReference>
<keyword evidence="7" id="KW-1185">Reference proteome</keyword>
<dbReference type="Gene3D" id="3.40.50.2000">
    <property type="entry name" value="Glycogen Phosphorylase B"/>
    <property type="match status" value="2"/>
</dbReference>
<dbReference type="CDD" id="cd03784">
    <property type="entry name" value="GT1_Gtf-like"/>
    <property type="match status" value="1"/>
</dbReference>
<dbReference type="EMBL" id="OU963916">
    <property type="protein sequence ID" value="CAH0403382.1"/>
    <property type="molecule type" value="Genomic_DNA"/>
</dbReference>
<dbReference type="SUPFAM" id="SSF53756">
    <property type="entry name" value="UDP-Glycosyltransferase/glycogen phosphorylase"/>
    <property type="match status" value="1"/>
</dbReference>
<comment type="catalytic activity">
    <reaction evidence="5">
        <text>glucuronate acceptor + UDP-alpha-D-glucuronate = acceptor beta-D-glucuronoside + UDP + H(+)</text>
        <dbReference type="Rhea" id="RHEA:21032"/>
        <dbReference type="ChEBI" id="CHEBI:15378"/>
        <dbReference type="ChEBI" id="CHEBI:58052"/>
        <dbReference type="ChEBI" id="CHEBI:58223"/>
        <dbReference type="ChEBI" id="CHEBI:132367"/>
        <dbReference type="ChEBI" id="CHEBI:132368"/>
        <dbReference type="EC" id="2.4.1.17"/>
    </reaction>
</comment>
<dbReference type="InterPro" id="IPR002213">
    <property type="entry name" value="UDP_glucos_trans"/>
</dbReference>
<dbReference type="PANTHER" id="PTHR48043">
    <property type="entry name" value="EG:EG0003.4 PROTEIN-RELATED"/>
    <property type="match status" value="1"/>
</dbReference>
<dbReference type="EC" id="2.4.1.17" evidence="5"/>
<keyword evidence="5" id="KW-1133">Transmembrane helix</keyword>
<comment type="similarity">
    <text evidence="1 4">Belongs to the UDP-glycosyltransferase family.</text>
</comment>
<protein>
    <recommendedName>
        <fullName evidence="5">UDP-glucuronosyltransferase</fullName>
        <ecNumber evidence="5">2.4.1.17</ecNumber>
    </recommendedName>
</protein>
<evidence type="ECO:0000256" key="1">
    <source>
        <dbReference type="ARBA" id="ARBA00009995"/>
    </source>
</evidence>
<reference evidence="6" key="1">
    <citation type="submission" date="2021-12" db="EMBL/GenBank/DDBJ databases">
        <authorList>
            <person name="King R."/>
        </authorList>
    </citation>
    <scope>NUCLEOTIDE SEQUENCE</scope>
</reference>
<accession>A0ABN8B2V4</accession>
<organism evidence="6 7">
    <name type="scientific">Chilo suppressalis</name>
    <name type="common">Asiatic rice borer moth</name>
    <dbReference type="NCBI Taxonomy" id="168631"/>
    <lineage>
        <taxon>Eukaryota</taxon>
        <taxon>Metazoa</taxon>
        <taxon>Ecdysozoa</taxon>
        <taxon>Arthropoda</taxon>
        <taxon>Hexapoda</taxon>
        <taxon>Insecta</taxon>
        <taxon>Pterygota</taxon>
        <taxon>Neoptera</taxon>
        <taxon>Endopterygota</taxon>
        <taxon>Lepidoptera</taxon>
        <taxon>Glossata</taxon>
        <taxon>Ditrysia</taxon>
        <taxon>Pyraloidea</taxon>
        <taxon>Crambidae</taxon>
        <taxon>Crambinae</taxon>
        <taxon>Chilo</taxon>
    </lineage>
</organism>
<gene>
    <name evidence="6" type="ORF">CHILSU_LOCUS6654</name>
</gene>
<evidence type="ECO:0000313" key="7">
    <source>
        <dbReference type="Proteomes" id="UP001153292"/>
    </source>
</evidence>
<evidence type="ECO:0000256" key="4">
    <source>
        <dbReference type="RuleBase" id="RU003718"/>
    </source>
</evidence>
<keyword evidence="2 4" id="KW-0328">Glycosyltransferase</keyword>
<dbReference type="PROSITE" id="PS00375">
    <property type="entry name" value="UDPGT"/>
    <property type="match status" value="1"/>
</dbReference>
<keyword evidence="3 4" id="KW-0808">Transferase</keyword>
<proteinExistence type="inferred from homology"/>
<dbReference type="Pfam" id="PF00201">
    <property type="entry name" value="UDPGT"/>
    <property type="match status" value="1"/>
</dbReference>
<evidence type="ECO:0000256" key="3">
    <source>
        <dbReference type="ARBA" id="ARBA00022679"/>
    </source>
</evidence>